<evidence type="ECO:0000259" key="5">
    <source>
        <dbReference type="PROSITE" id="PS50865"/>
    </source>
</evidence>
<dbReference type="SUPFAM" id="SSF82199">
    <property type="entry name" value="SET domain"/>
    <property type="match status" value="1"/>
</dbReference>
<dbReference type="InterPro" id="IPR046341">
    <property type="entry name" value="SET_dom_sf"/>
</dbReference>
<dbReference type="Gene3D" id="2.170.270.10">
    <property type="entry name" value="SET domain"/>
    <property type="match status" value="1"/>
</dbReference>
<dbReference type="InterPro" id="IPR050869">
    <property type="entry name" value="H3K4_H4K5_MeTrfase"/>
</dbReference>
<feature type="non-terminal residue" evidence="6">
    <location>
        <position position="1"/>
    </location>
</feature>
<dbReference type="EMBL" id="BTSX01000005">
    <property type="protein sequence ID" value="GMS99554.1"/>
    <property type="molecule type" value="Genomic_DNA"/>
</dbReference>
<dbReference type="GO" id="GO:0008270">
    <property type="term" value="F:zinc ion binding"/>
    <property type="evidence" value="ECO:0007669"/>
    <property type="project" value="UniProtKB-KW"/>
</dbReference>
<keyword evidence="7" id="KW-1185">Reference proteome</keyword>
<organism evidence="6 7">
    <name type="scientific">Pristionchus entomophagus</name>
    <dbReference type="NCBI Taxonomy" id="358040"/>
    <lineage>
        <taxon>Eukaryota</taxon>
        <taxon>Metazoa</taxon>
        <taxon>Ecdysozoa</taxon>
        <taxon>Nematoda</taxon>
        <taxon>Chromadorea</taxon>
        <taxon>Rhabditida</taxon>
        <taxon>Rhabditina</taxon>
        <taxon>Diplogasteromorpha</taxon>
        <taxon>Diplogasteroidea</taxon>
        <taxon>Neodiplogasteridae</taxon>
        <taxon>Pristionchus</taxon>
    </lineage>
</organism>
<dbReference type="AlphaFoldDB" id="A0AAV5TYI9"/>
<feature type="non-terminal residue" evidence="6">
    <location>
        <position position="330"/>
    </location>
</feature>
<evidence type="ECO:0000256" key="1">
    <source>
        <dbReference type="ARBA" id="ARBA00022723"/>
    </source>
</evidence>
<feature type="domain" description="MYND-type" evidence="5">
    <location>
        <begin position="17"/>
        <end position="65"/>
    </location>
</feature>
<keyword evidence="2 4" id="KW-0863">Zinc-finger</keyword>
<keyword evidence="3" id="KW-0862">Zinc</keyword>
<sequence length="330" mass="37794">EEPYVAVVYSDYLHLVCSSCFHEDAPLLIRKCKEAPLEACKGCHEVYYCGSACQQNDWKIHEAECKFLSTAVAVPSDIVRMIARLLIRRKRGDHDTFRAYNGRKFDDLMDHRSDFENMGANFDKVFNDTKNYVSIDYMVDREEIVRYVGKLLVNQFAIRGPVDTCIGNGLYIGICIFDHSCQPDLTRRSIGSKMILRSQNREQTLNKNLTVSYISPLACTEERRKLLRSNPFFFHCKCRKCEDTEQDGYARSIKCESCEGGICLVKDDSAPLRCMKCGITSSITHEEANKWNADVAIVEYFGSEDCALFIRKSMHIFSPPNMRDLAKKQS</sequence>
<gene>
    <name evidence="6" type="ORF">PENTCL1PPCAC_21729</name>
</gene>
<dbReference type="Proteomes" id="UP001432027">
    <property type="component" value="Unassembled WGS sequence"/>
</dbReference>
<comment type="caution">
    <text evidence="6">The sequence shown here is derived from an EMBL/GenBank/DDBJ whole genome shotgun (WGS) entry which is preliminary data.</text>
</comment>
<name>A0AAV5TYI9_9BILA</name>
<dbReference type="PANTHER" id="PTHR12197">
    <property type="entry name" value="HISTONE-LYSINE N-METHYLTRANSFERASE SMYD"/>
    <property type="match status" value="1"/>
</dbReference>
<dbReference type="InterPro" id="IPR002893">
    <property type="entry name" value="Znf_MYND"/>
</dbReference>
<evidence type="ECO:0000313" key="6">
    <source>
        <dbReference type="EMBL" id="GMS99554.1"/>
    </source>
</evidence>
<evidence type="ECO:0000256" key="4">
    <source>
        <dbReference type="PROSITE-ProRule" id="PRU00134"/>
    </source>
</evidence>
<dbReference type="GO" id="GO:0005634">
    <property type="term" value="C:nucleus"/>
    <property type="evidence" value="ECO:0007669"/>
    <property type="project" value="TreeGrafter"/>
</dbReference>
<dbReference type="Gene3D" id="6.10.140.2220">
    <property type="match status" value="1"/>
</dbReference>
<dbReference type="Pfam" id="PF01753">
    <property type="entry name" value="zf-MYND"/>
    <property type="match status" value="1"/>
</dbReference>
<dbReference type="PANTHER" id="PTHR12197:SF251">
    <property type="entry name" value="EG:BACR7C10.4 PROTEIN"/>
    <property type="match status" value="1"/>
</dbReference>
<accession>A0AAV5TYI9</accession>
<dbReference type="Gene3D" id="1.10.220.160">
    <property type="match status" value="1"/>
</dbReference>
<evidence type="ECO:0000256" key="2">
    <source>
        <dbReference type="ARBA" id="ARBA00022771"/>
    </source>
</evidence>
<protein>
    <recommendedName>
        <fullName evidence="5">MYND-type domain-containing protein</fullName>
    </recommendedName>
</protein>
<dbReference type="SUPFAM" id="SSF144232">
    <property type="entry name" value="HIT/MYND zinc finger-like"/>
    <property type="match status" value="1"/>
</dbReference>
<evidence type="ECO:0000256" key="3">
    <source>
        <dbReference type="ARBA" id="ARBA00022833"/>
    </source>
</evidence>
<keyword evidence="1" id="KW-0479">Metal-binding</keyword>
<dbReference type="PROSITE" id="PS50865">
    <property type="entry name" value="ZF_MYND_2"/>
    <property type="match status" value="1"/>
</dbReference>
<evidence type="ECO:0000313" key="7">
    <source>
        <dbReference type="Proteomes" id="UP001432027"/>
    </source>
</evidence>
<proteinExistence type="predicted"/>
<reference evidence="6" key="1">
    <citation type="submission" date="2023-10" db="EMBL/GenBank/DDBJ databases">
        <title>Genome assembly of Pristionchus species.</title>
        <authorList>
            <person name="Yoshida K."/>
            <person name="Sommer R.J."/>
        </authorList>
    </citation>
    <scope>NUCLEOTIDE SEQUENCE</scope>
    <source>
        <strain evidence="6">RS0144</strain>
    </source>
</reference>